<proteinExistence type="predicted"/>
<comment type="caution">
    <text evidence="2">The sequence shown here is derived from an EMBL/GenBank/DDBJ whole genome shotgun (WGS) entry which is preliminary data.</text>
</comment>
<dbReference type="EMBL" id="WBKG01000030">
    <property type="protein sequence ID" value="KAB1982849.1"/>
    <property type="molecule type" value="Genomic_DNA"/>
</dbReference>
<accession>A0A7J5D8I7</accession>
<name>A0A7J5D8I7_9ACTN</name>
<protein>
    <submittedName>
        <fullName evidence="2">Uncharacterized protein</fullName>
    </submittedName>
</protein>
<gene>
    <name evidence="2" type="ORF">F8144_30040</name>
</gene>
<evidence type="ECO:0000313" key="3">
    <source>
        <dbReference type="Proteomes" id="UP000442990"/>
    </source>
</evidence>
<dbReference type="Proteomes" id="UP000442990">
    <property type="component" value="Unassembled WGS sequence"/>
</dbReference>
<organism evidence="2 3">
    <name type="scientific">Streptomyces triticiradicis</name>
    <dbReference type="NCBI Taxonomy" id="2651189"/>
    <lineage>
        <taxon>Bacteria</taxon>
        <taxon>Bacillati</taxon>
        <taxon>Actinomycetota</taxon>
        <taxon>Actinomycetes</taxon>
        <taxon>Kitasatosporales</taxon>
        <taxon>Streptomycetaceae</taxon>
        <taxon>Streptomyces</taxon>
    </lineage>
</organism>
<reference evidence="2 3" key="1">
    <citation type="submission" date="2019-09" db="EMBL/GenBank/DDBJ databases">
        <title>Isolation and identification of active actinomycetes.</title>
        <authorList>
            <person name="Yu Z."/>
            <person name="Han C."/>
            <person name="Yu B."/>
        </authorList>
    </citation>
    <scope>NUCLEOTIDE SEQUENCE [LARGE SCALE GENOMIC DNA]</scope>
    <source>
        <strain evidence="2 3">NEAU-H2</strain>
    </source>
</reference>
<feature type="region of interest" description="Disordered" evidence="1">
    <location>
        <begin position="156"/>
        <end position="182"/>
    </location>
</feature>
<evidence type="ECO:0000313" key="2">
    <source>
        <dbReference type="EMBL" id="KAB1982849.1"/>
    </source>
</evidence>
<evidence type="ECO:0000256" key="1">
    <source>
        <dbReference type="SAM" id="MobiDB-lite"/>
    </source>
</evidence>
<sequence>MPYGGAVRYLPGNRDPKAVRLWCSSPAAASADVDRWWQSFLRRFDLEHTFRLMKQTLGRATGVVTRGYSGSHDGVGTGPTDHDDQAAARALAQAGLVPAYLVTLYDSIGNVTRADAGDGCFLDAASEVLPRLQVYGAVDVGTDPKVADDLRPTAGYGCAGGERTPARQASSGRLLTRPAVRG</sequence>
<dbReference type="AlphaFoldDB" id="A0A7J5D8I7"/>
<keyword evidence="3" id="KW-1185">Reference proteome</keyword>